<reference evidence="3" key="1">
    <citation type="submission" date="2019-06" db="EMBL/GenBank/DDBJ databases">
        <authorList>
            <person name="Gan P."/>
            <person name="Shirasu K."/>
        </authorList>
    </citation>
    <scope>NUCLEOTIDE SEQUENCE [LARGE SCALE GENOMIC DNA]</scope>
    <source>
        <strain evidence="3">CAD2</strain>
    </source>
</reference>
<evidence type="ECO:0000256" key="2">
    <source>
        <dbReference type="SAM" id="Phobius"/>
    </source>
</evidence>
<dbReference type="EMBL" id="QPMT01000003">
    <property type="protein sequence ID" value="KAF4865160.1"/>
    <property type="molecule type" value="Genomic_DNA"/>
</dbReference>
<comment type="caution">
    <text evidence="3">The sequence shown here is derived from an EMBL/GenBank/DDBJ whole genome shotgun (WGS) entry which is preliminary data.</text>
</comment>
<organism evidence="3 4">
    <name type="scientific">Colletotrichum siamense</name>
    <name type="common">Anthracnose fungus</name>
    <dbReference type="NCBI Taxonomy" id="690259"/>
    <lineage>
        <taxon>Eukaryota</taxon>
        <taxon>Fungi</taxon>
        <taxon>Dikarya</taxon>
        <taxon>Ascomycota</taxon>
        <taxon>Pezizomycotina</taxon>
        <taxon>Sordariomycetes</taxon>
        <taxon>Hypocreomycetidae</taxon>
        <taxon>Glomerellales</taxon>
        <taxon>Glomerellaceae</taxon>
        <taxon>Colletotrichum</taxon>
        <taxon>Colletotrichum gloeosporioides species complex</taxon>
    </lineage>
</organism>
<dbReference type="Proteomes" id="UP000711996">
    <property type="component" value="Unassembled WGS sequence"/>
</dbReference>
<name>A0A9P5F3A8_COLSI</name>
<keyword evidence="4" id="KW-1185">Reference proteome</keyword>
<evidence type="ECO:0000313" key="3">
    <source>
        <dbReference type="EMBL" id="KAF4865160.1"/>
    </source>
</evidence>
<evidence type="ECO:0000256" key="1">
    <source>
        <dbReference type="SAM" id="MobiDB-lite"/>
    </source>
</evidence>
<feature type="compositionally biased region" description="Basic and acidic residues" evidence="1">
    <location>
        <begin position="10"/>
        <end position="23"/>
    </location>
</feature>
<evidence type="ECO:0000313" key="4">
    <source>
        <dbReference type="Proteomes" id="UP000711996"/>
    </source>
</evidence>
<keyword evidence="2" id="KW-1133">Transmembrane helix</keyword>
<feature type="region of interest" description="Disordered" evidence="1">
    <location>
        <begin position="1"/>
        <end position="27"/>
    </location>
</feature>
<feature type="transmembrane region" description="Helical" evidence="2">
    <location>
        <begin position="34"/>
        <end position="57"/>
    </location>
</feature>
<sequence length="427" mass="48806">MSPHLRKNDRHSIHDPTMHDSRFAPEQSKPPQGLVFKALFITTLVALLIVILLMYFIDHLSRRCVWVRRRLERFCDSECEHWGNKLPLGRSDAFSFLFHDFLTMSTESKKILLDILRAAELEQEGFHGGMFPDEWLEFLPLRIVQALHPVASMSLSDLPANNSGDQGPEVIYGSKAWFQTPHDGRILPKIAHHPEIVTTTGVLRNSRRLKNDDACLDNILTALMEPLIRDMRAAHRATPTEDLTFSWEFMFAIRWAWTDNPYLVDFQTRHEVPIWGVPVPQRLLAAGTDTGAGPRRRVFKPHFGLVGLWAGAFQIAVDSAARAARVELDEDLDMPAPKDLEKVINGFRMLHTALLSYFAGAFDENRNAAFSLEEVVQQAFHDAVTSEHTHEMDREVEEHWRAIAKWRPSGFGSPSLRVRYLTDRDDS</sequence>
<gene>
    <name evidence="3" type="ORF">CGCSCA2_v001290</name>
</gene>
<keyword evidence="2" id="KW-0472">Membrane</keyword>
<keyword evidence="2" id="KW-0812">Transmembrane</keyword>
<dbReference type="AlphaFoldDB" id="A0A9P5F3A8"/>
<accession>A0A9P5F3A8</accession>
<protein>
    <submittedName>
        <fullName evidence="3">Uncharacterized protein</fullName>
    </submittedName>
</protein>
<proteinExistence type="predicted"/>
<dbReference type="OrthoDB" id="4807786at2759"/>